<organism evidence="8 9">
    <name type="scientific">Helicobacter equorum</name>
    <dbReference type="NCBI Taxonomy" id="361872"/>
    <lineage>
        <taxon>Bacteria</taxon>
        <taxon>Pseudomonadati</taxon>
        <taxon>Campylobacterota</taxon>
        <taxon>Epsilonproteobacteria</taxon>
        <taxon>Campylobacterales</taxon>
        <taxon>Helicobacteraceae</taxon>
        <taxon>Helicobacter</taxon>
    </lineage>
</organism>
<dbReference type="AlphaFoldDB" id="A0A3D8IQC6"/>
<feature type="transmembrane region" description="Helical" evidence="6">
    <location>
        <begin position="93"/>
        <end position="114"/>
    </location>
</feature>
<comment type="similarity">
    <text evidence="2">Belongs to the GtrA family.</text>
</comment>
<evidence type="ECO:0000256" key="3">
    <source>
        <dbReference type="ARBA" id="ARBA00022692"/>
    </source>
</evidence>
<gene>
    <name evidence="8" type="ORF">CQA54_04065</name>
</gene>
<evidence type="ECO:0000259" key="7">
    <source>
        <dbReference type="Pfam" id="PF04138"/>
    </source>
</evidence>
<name>A0A3D8IQC6_9HELI</name>
<keyword evidence="5 6" id="KW-0472">Membrane</keyword>
<dbReference type="PANTHER" id="PTHR38459">
    <property type="entry name" value="PROPHAGE BACTOPRENOL-LINKED GLUCOSE TRANSLOCASE HOMOLOG"/>
    <property type="match status" value="1"/>
</dbReference>
<dbReference type="EMBL" id="NXLT01000003">
    <property type="protein sequence ID" value="RDU67180.1"/>
    <property type="molecule type" value="Genomic_DNA"/>
</dbReference>
<evidence type="ECO:0000256" key="4">
    <source>
        <dbReference type="ARBA" id="ARBA00022989"/>
    </source>
</evidence>
<keyword evidence="4 6" id="KW-1133">Transmembrane helix</keyword>
<accession>A0A3D8IQC6</accession>
<evidence type="ECO:0000256" key="2">
    <source>
        <dbReference type="ARBA" id="ARBA00009399"/>
    </source>
</evidence>
<evidence type="ECO:0000313" key="8">
    <source>
        <dbReference type="EMBL" id="RDU67180.1"/>
    </source>
</evidence>
<dbReference type="PANTHER" id="PTHR38459:SF1">
    <property type="entry name" value="PROPHAGE BACTOPRENOL-LINKED GLUCOSE TRANSLOCASE HOMOLOG"/>
    <property type="match status" value="1"/>
</dbReference>
<evidence type="ECO:0000256" key="6">
    <source>
        <dbReference type="SAM" id="Phobius"/>
    </source>
</evidence>
<comment type="subcellular location">
    <subcellularLocation>
        <location evidence="1">Membrane</location>
        <topology evidence="1">Multi-pass membrane protein</topology>
    </subcellularLocation>
</comment>
<keyword evidence="9" id="KW-1185">Reference proteome</keyword>
<dbReference type="Pfam" id="PF04138">
    <property type="entry name" value="GtrA_DPMS_TM"/>
    <property type="match status" value="1"/>
</dbReference>
<feature type="transmembrane region" description="Helical" evidence="6">
    <location>
        <begin position="126"/>
        <end position="145"/>
    </location>
</feature>
<dbReference type="OrthoDB" id="9807815at2"/>
<proteinExistence type="inferred from homology"/>
<keyword evidence="3 6" id="KW-0812">Transmembrane</keyword>
<feature type="transmembrane region" description="Helical" evidence="6">
    <location>
        <begin position="28"/>
        <end position="49"/>
    </location>
</feature>
<sequence>MVPQLFLWPLNKRISMSKKPHTIHFHKFVRYAIVGASAAMINLVVFVVCEKVFKIYYLISTFIAFIFATYWNFVMARKFVFVSHFTSTFKESLLIYLISAMGICIDIVVMYVGVDVCNLDSLLTKILAIGIAFLFNFGLRNFVIYKEKP</sequence>
<feature type="domain" description="GtrA/DPMS transmembrane" evidence="7">
    <location>
        <begin position="30"/>
        <end position="144"/>
    </location>
</feature>
<protein>
    <submittedName>
        <fullName evidence="8">GtrA family protein</fullName>
    </submittedName>
</protein>
<dbReference type="GO" id="GO:0000271">
    <property type="term" value="P:polysaccharide biosynthetic process"/>
    <property type="evidence" value="ECO:0007669"/>
    <property type="project" value="InterPro"/>
</dbReference>
<evidence type="ECO:0000256" key="5">
    <source>
        <dbReference type="ARBA" id="ARBA00023136"/>
    </source>
</evidence>
<dbReference type="InterPro" id="IPR007267">
    <property type="entry name" value="GtrA_DPMS_TM"/>
</dbReference>
<dbReference type="Proteomes" id="UP000256514">
    <property type="component" value="Unassembled WGS sequence"/>
</dbReference>
<reference evidence="8 9" key="1">
    <citation type="submission" date="2018-04" db="EMBL/GenBank/DDBJ databases">
        <title>Novel Campyloabacter and Helicobacter Species and Strains.</title>
        <authorList>
            <person name="Mannion A.J."/>
            <person name="Shen Z."/>
            <person name="Fox J.G."/>
        </authorList>
    </citation>
    <scope>NUCLEOTIDE SEQUENCE [LARGE SCALE GENOMIC DNA]</scope>
    <source>
        <strain evidence="8 9">MIT 12-6600</strain>
    </source>
</reference>
<dbReference type="InterPro" id="IPR051401">
    <property type="entry name" value="GtrA_CellWall_Glycosyl"/>
</dbReference>
<evidence type="ECO:0000313" key="9">
    <source>
        <dbReference type="Proteomes" id="UP000256514"/>
    </source>
</evidence>
<comment type="caution">
    <text evidence="8">The sequence shown here is derived from an EMBL/GenBank/DDBJ whole genome shotgun (WGS) entry which is preliminary data.</text>
</comment>
<evidence type="ECO:0000256" key="1">
    <source>
        <dbReference type="ARBA" id="ARBA00004141"/>
    </source>
</evidence>
<dbReference type="GO" id="GO:0005886">
    <property type="term" value="C:plasma membrane"/>
    <property type="evidence" value="ECO:0007669"/>
    <property type="project" value="TreeGrafter"/>
</dbReference>
<feature type="transmembrane region" description="Helical" evidence="6">
    <location>
        <begin position="55"/>
        <end position="73"/>
    </location>
</feature>